<comment type="caution">
    <text evidence="1">The sequence shown here is derived from an EMBL/GenBank/DDBJ whole genome shotgun (WGS) entry which is preliminary data.</text>
</comment>
<reference evidence="1 2" key="1">
    <citation type="submission" date="2014-02" db="EMBL/GenBank/DDBJ databases">
        <title>Draft genome sequence of Lysinibacillus sinduriensis JCM 15800.</title>
        <authorList>
            <person name="Zhang F."/>
            <person name="Wang G."/>
            <person name="Zhang L."/>
        </authorList>
    </citation>
    <scope>NUCLEOTIDE SEQUENCE [LARGE SCALE GENOMIC DNA]</scope>
    <source>
        <strain evidence="1 2">JCM 15800</strain>
    </source>
</reference>
<dbReference type="AlphaFoldDB" id="A0A0A3I2F7"/>
<organism evidence="1 2">
    <name type="scientific">Ureibacillus sinduriensis BLB-1 = JCM 15800</name>
    <dbReference type="NCBI Taxonomy" id="1384057"/>
    <lineage>
        <taxon>Bacteria</taxon>
        <taxon>Bacillati</taxon>
        <taxon>Bacillota</taxon>
        <taxon>Bacilli</taxon>
        <taxon>Bacillales</taxon>
        <taxon>Caryophanaceae</taxon>
        <taxon>Ureibacillus</taxon>
    </lineage>
</organism>
<dbReference type="eggNOG" id="ENOG50344IW">
    <property type="taxonomic scope" value="Bacteria"/>
</dbReference>
<protein>
    <recommendedName>
        <fullName evidence="3">Helix-turn-helix domain-containing protein</fullName>
    </recommendedName>
</protein>
<dbReference type="Proteomes" id="UP000030408">
    <property type="component" value="Unassembled WGS sequence"/>
</dbReference>
<dbReference type="EMBL" id="JPVO01000036">
    <property type="protein sequence ID" value="KGR77690.1"/>
    <property type="molecule type" value="Genomic_DNA"/>
</dbReference>
<sequence length="143" mass="17090">MPKVASWEQKERFIELRAKGTPFEAIANEIGISKPTLLEWAKEFKIEIANSKAFEIEALQERFFMSWKKRTELLNNQLEQINQELEKRDLSEVATEKLVDMQLKLLEKLKQEQIDIMFKQEQERDEIFNEMLLGKEVTMWKPE</sequence>
<dbReference type="InterPro" id="IPR009057">
    <property type="entry name" value="Homeodomain-like_sf"/>
</dbReference>
<evidence type="ECO:0008006" key="3">
    <source>
        <dbReference type="Google" id="ProtNLM"/>
    </source>
</evidence>
<proteinExistence type="predicted"/>
<dbReference type="SUPFAM" id="SSF46689">
    <property type="entry name" value="Homeodomain-like"/>
    <property type="match status" value="1"/>
</dbReference>
<evidence type="ECO:0000313" key="1">
    <source>
        <dbReference type="EMBL" id="KGR77690.1"/>
    </source>
</evidence>
<gene>
    <name evidence="1" type="ORF">CD33_02430</name>
</gene>
<dbReference type="OrthoDB" id="2881021at2"/>
<keyword evidence="2" id="KW-1185">Reference proteome</keyword>
<dbReference type="RefSeq" id="WP_036197785.1">
    <property type="nucleotide sequence ID" value="NZ_AVCY01000020.1"/>
</dbReference>
<evidence type="ECO:0000313" key="2">
    <source>
        <dbReference type="Proteomes" id="UP000030408"/>
    </source>
</evidence>
<accession>A0A0A3I2F7</accession>
<name>A0A0A3I2F7_9BACL</name>